<accession>A0A9P9YMV3</accession>
<evidence type="ECO:0000313" key="1">
    <source>
        <dbReference type="EMBL" id="KAI8039836.1"/>
    </source>
</evidence>
<reference evidence="1" key="1">
    <citation type="journal article" date="2023" name="Genome Biol. Evol.">
        <title>Long-read-based Genome Assembly of Drosophila gunungcola Reveals Fewer Chemosensory Genes in Flower-breeding Species.</title>
        <authorList>
            <person name="Negi A."/>
            <person name="Liao B.Y."/>
            <person name="Yeh S.D."/>
        </authorList>
    </citation>
    <scope>NUCLEOTIDE SEQUENCE</scope>
    <source>
        <strain evidence="1">Sukarami</strain>
    </source>
</reference>
<protein>
    <submittedName>
        <fullName evidence="1">Uncharacterized protein</fullName>
    </submittedName>
</protein>
<organism evidence="1 2">
    <name type="scientific">Drosophila gunungcola</name>
    <name type="common">fruit fly</name>
    <dbReference type="NCBI Taxonomy" id="103775"/>
    <lineage>
        <taxon>Eukaryota</taxon>
        <taxon>Metazoa</taxon>
        <taxon>Ecdysozoa</taxon>
        <taxon>Arthropoda</taxon>
        <taxon>Hexapoda</taxon>
        <taxon>Insecta</taxon>
        <taxon>Pterygota</taxon>
        <taxon>Neoptera</taxon>
        <taxon>Endopterygota</taxon>
        <taxon>Diptera</taxon>
        <taxon>Brachycera</taxon>
        <taxon>Muscomorpha</taxon>
        <taxon>Ephydroidea</taxon>
        <taxon>Drosophilidae</taxon>
        <taxon>Drosophila</taxon>
        <taxon>Sophophora</taxon>
    </lineage>
</organism>
<sequence length="69" mass="7685">MQLAGSKKENAKPAIEEDIRKPHCITRLRPWAFSLSPTECQQVDSNGVEWMLPFGARLAAGFNGAWTLL</sequence>
<dbReference type="Proteomes" id="UP001059596">
    <property type="component" value="Unassembled WGS sequence"/>
</dbReference>
<dbReference type="EMBL" id="JAMKOV010000005">
    <property type="protein sequence ID" value="KAI8039836.1"/>
    <property type="molecule type" value="Genomic_DNA"/>
</dbReference>
<evidence type="ECO:0000313" key="2">
    <source>
        <dbReference type="Proteomes" id="UP001059596"/>
    </source>
</evidence>
<gene>
    <name evidence="1" type="ORF">M5D96_007260</name>
</gene>
<dbReference type="AlphaFoldDB" id="A0A9P9YMV3"/>
<name>A0A9P9YMV3_9MUSC</name>
<keyword evidence="2" id="KW-1185">Reference proteome</keyword>
<proteinExistence type="predicted"/>
<comment type="caution">
    <text evidence="1">The sequence shown here is derived from an EMBL/GenBank/DDBJ whole genome shotgun (WGS) entry which is preliminary data.</text>
</comment>